<organism evidence="1 2">
    <name type="scientific">Ectopseudomonas mendocina</name>
    <name type="common">Pseudomonas mendocina</name>
    <dbReference type="NCBI Taxonomy" id="300"/>
    <lineage>
        <taxon>Bacteria</taxon>
        <taxon>Pseudomonadati</taxon>
        <taxon>Pseudomonadota</taxon>
        <taxon>Gammaproteobacteria</taxon>
        <taxon>Pseudomonadales</taxon>
        <taxon>Pseudomonadaceae</taxon>
        <taxon>Ectopseudomonas</taxon>
    </lineage>
</organism>
<dbReference type="EMBL" id="SCFV01000015">
    <property type="protein sequence ID" value="TRO11711.1"/>
    <property type="molecule type" value="Genomic_DNA"/>
</dbReference>
<dbReference type="RefSeq" id="WP_143503003.1">
    <property type="nucleotide sequence ID" value="NZ_SCFV01000015.1"/>
</dbReference>
<comment type="caution">
    <text evidence="1">The sequence shown here is derived from an EMBL/GenBank/DDBJ whole genome shotgun (WGS) entry which is preliminary data.</text>
</comment>
<reference evidence="1 2" key="1">
    <citation type="submission" date="2019-01" db="EMBL/GenBank/DDBJ databases">
        <title>Whole genome shotgun sequencing of Pseudomonas spp. isolated by its ability to degrade furfural.</title>
        <authorList>
            <person name="Donoso R."/>
            <person name="Farkas C."/>
            <person name="Villegas P."/>
            <person name="Gonzales-Toro F."/>
            <person name="Guajardo-Parra M."/>
            <person name="Araya-Nail M."/>
            <person name="Morgante V."/>
            <person name="Perez-Pantoja D."/>
        </authorList>
    </citation>
    <scope>NUCLEOTIDE SEQUENCE [LARGE SCALE GENOMIC DNA]</scope>
    <source>
        <strain evidence="1 2">VN231</strain>
    </source>
</reference>
<evidence type="ECO:0000313" key="1">
    <source>
        <dbReference type="EMBL" id="TRO11711.1"/>
    </source>
</evidence>
<dbReference type="Proteomes" id="UP000317327">
    <property type="component" value="Unassembled WGS sequence"/>
</dbReference>
<proteinExistence type="predicted"/>
<evidence type="ECO:0008006" key="3">
    <source>
        <dbReference type="Google" id="ProtNLM"/>
    </source>
</evidence>
<accession>A0ABD7RQU9</accession>
<gene>
    <name evidence="1" type="ORF">EQ836_23750</name>
</gene>
<dbReference type="Gene3D" id="3.40.50.300">
    <property type="entry name" value="P-loop containing nucleotide triphosphate hydrolases"/>
    <property type="match status" value="1"/>
</dbReference>
<dbReference type="Gene3D" id="3.30.420.240">
    <property type="match status" value="1"/>
</dbReference>
<name>A0ABD7RQU9_ECTME</name>
<protein>
    <recommendedName>
        <fullName evidence="3">Mu-like prophage FluMu protein gp28</fullName>
    </recommendedName>
</protein>
<sequence length="528" mass="58501">MKRAPKQIPEPQLSPLAEILSVGKVVNVPEVFLGYQQRWVGIRAPLKVGEKSRRIGLTWAEAADNVLVAASSTQAGGMNVYYLGYNQDMTVEYIQACAMWARAFNYAAGEIEEGIWEDKDPDKHIKTYTITFPSGYRIVALTSRPSNLRGRQGIVVIDEAAFHPDLAELLKAALALLIWGGEVHVISTHDGTDNPFNELIEEIRAGKRKGELFRCTFKEAVADGLYRRVCLRKGIEWTAANEAEWVESTYAFYGDAADEELDCIPSQGGGAFLSLALLEQRSRAGVPVLRLDYPQGYEVIAEHLRLADSLGWCERELAPLLAQLPAGAWSFYGMDFARSGDLSVITVVLQGQDGRKPVAFMVELRNVPFKQQEQILFYLVDRLPNFMAGAHDARGNGQALAEAAAVRYGHTRISQVMLTEGWYRDNMPGLKADLEDGTLYDLPADRDVIADLRSLKMIKGVARIPEGRSTDKSGNKRHGDAAIAIALARFASRMDIEQFGYEAVRSSNSNSFDDDDTFRNGRDVGGVW</sequence>
<dbReference type="InterPro" id="IPR027417">
    <property type="entry name" value="P-loop_NTPase"/>
</dbReference>
<dbReference type="AlphaFoldDB" id="A0ABD7RQU9"/>
<dbReference type="PIRSF" id="PIRSF007056">
    <property type="entry name" value="UCP007056"/>
    <property type="match status" value="1"/>
</dbReference>
<dbReference type="InterPro" id="IPR012036">
    <property type="entry name" value="Phage_Mu_Gp28"/>
</dbReference>
<evidence type="ECO:0000313" key="2">
    <source>
        <dbReference type="Proteomes" id="UP000317327"/>
    </source>
</evidence>